<dbReference type="NCBIfam" id="NF003462">
    <property type="entry name" value="PRK05084.1"/>
    <property type="match status" value="1"/>
</dbReference>
<keyword evidence="10" id="KW-0614">Plasmid</keyword>
<comment type="subcellular location">
    <subcellularLocation>
        <location evidence="1">Cytoplasm</location>
    </subcellularLocation>
</comment>
<dbReference type="GO" id="GO:0005737">
    <property type="term" value="C:cytoplasm"/>
    <property type="evidence" value="ECO:0007669"/>
    <property type="project" value="UniProtKB-SubCell"/>
</dbReference>
<evidence type="ECO:0000256" key="6">
    <source>
        <dbReference type="ARBA" id="ARBA00023125"/>
    </source>
</evidence>
<evidence type="ECO:0000256" key="7">
    <source>
        <dbReference type="ARBA" id="ARBA00023172"/>
    </source>
</evidence>
<dbReference type="PANTHER" id="PTHR30349">
    <property type="entry name" value="PHAGE INTEGRASE-RELATED"/>
    <property type="match status" value="1"/>
</dbReference>
<dbReference type="InterPro" id="IPR002104">
    <property type="entry name" value="Integrase_catalytic"/>
</dbReference>
<dbReference type="InterPro" id="IPR050090">
    <property type="entry name" value="Tyrosine_recombinase_XerCD"/>
</dbReference>
<evidence type="ECO:0000256" key="8">
    <source>
        <dbReference type="ARBA" id="ARBA00023306"/>
    </source>
</evidence>
<keyword evidence="4" id="KW-0159">Chromosome partition</keyword>
<dbReference type="Gene3D" id="1.10.150.130">
    <property type="match status" value="1"/>
</dbReference>
<evidence type="ECO:0000256" key="9">
    <source>
        <dbReference type="PROSITE-ProRule" id="PRU01248"/>
    </source>
</evidence>
<keyword evidence="5" id="KW-0229">DNA integration</keyword>
<dbReference type="SUPFAM" id="SSF56349">
    <property type="entry name" value="DNA breaking-rejoining enzymes"/>
    <property type="match status" value="1"/>
</dbReference>
<keyword evidence="7" id="KW-0233">DNA recombination</keyword>
<dbReference type="EMBL" id="LN846931">
    <property type="protein sequence ID" value="CRI06661.1"/>
    <property type="molecule type" value="Genomic_DNA"/>
</dbReference>
<dbReference type="AlphaFoldDB" id="A0A1Z5AX60"/>
<dbReference type="GO" id="GO:0003677">
    <property type="term" value="F:DNA binding"/>
    <property type="evidence" value="ECO:0007669"/>
    <property type="project" value="UniProtKB-UniRule"/>
</dbReference>
<dbReference type="InterPro" id="IPR013762">
    <property type="entry name" value="Integrase-like_cat_sf"/>
</dbReference>
<dbReference type="PROSITE" id="PS51898">
    <property type="entry name" value="TYR_RECOMBINASE"/>
    <property type="match status" value="1"/>
</dbReference>
<evidence type="ECO:0000256" key="1">
    <source>
        <dbReference type="ARBA" id="ARBA00004496"/>
    </source>
</evidence>
<dbReference type="InterPro" id="IPR011010">
    <property type="entry name" value="DNA_brk_join_enz"/>
</dbReference>
<dbReference type="InterPro" id="IPR010998">
    <property type="entry name" value="Integrase_recombinase_N"/>
</dbReference>
<dbReference type="RefSeq" id="WP_056995100.1">
    <property type="nucleotide sequence ID" value="NZ_BJOJ01000056.1"/>
</dbReference>
<sequence>MRKEKLQELINNELVTLPWYVEEYYYAKLSVPYSLATLYEYLKEYRRFFNWLLSEAIVKEEKISLVPLSALENLKKEDVELFKSSLLSRQKLNSSDTNEALSYNTVKRTMASLSSLFNYLTTETEKEDGNSYFDRNVMLKVKSVKTNETFSSRAAAIKEKLFLGDESMGYLNFIEYDYPKSISLKQLPYYKKSLERDLAINALILGTGLRVSEAANININDLNLATNTVSVIRKGGKKDSVIIAPFAMVYLDNYLTVRTQRYAPEKNEKALFLTTYKKTAKRIETDTIEKMVAKYSTKFKTRVTPHKMRHTLATKLYQVTKNQMTVSNQLGQSSLSATALYIHIIDDEQRDSMNSIE</sequence>
<protein>
    <submittedName>
        <fullName evidence="10">Tyrosine recombinase XerS</fullName>
    </submittedName>
</protein>
<keyword evidence="6 9" id="KW-0238">DNA-binding</keyword>
<evidence type="ECO:0000256" key="4">
    <source>
        <dbReference type="ARBA" id="ARBA00022829"/>
    </source>
</evidence>
<dbReference type="PROSITE" id="PS51900">
    <property type="entry name" value="CB"/>
    <property type="match status" value="1"/>
</dbReference>
<evidence type="ECO:0000256" key="5">
    <source>
        <dbReference type="ARBA" id="ARBA00022908"/>
    </source>
</evidence>
<name>A0A1Z5AX60_CARML</name>
<keyword evidence="8" id="KW-0131">Cell cycle</keyword>
<dbReference type="Gene3D" id="1.10.443.10">
    <property type="entry name" value="Intergrase catalytic core"/>
    <property type="match status" value="1"/>
</dbReference>
<dbReference type="Pfam" id="PF00589">
    <property type="entry name" value="Phage_integrase"/>
    <property type="match status" value="1"/>
</dbReference>
<organism evidence="10">
    <name type="scientific">Carnobacterium maltaromaticum</name>
    <name type="common">Carnobacterium piscicola</name>
    <dbReference type="NCBI Taxonomy" id="2751"/>
    <lineage>
        <taxon>Bacteria</taxon>
        <taxon>Bacillati</taxon>
        <taxon>Bacillota</taxon>
        <taxon>Bacilli</taxon>
        <taxon>Lactobacillales</taxon>
        <taxon>Carnobacteriaceae</taxon>
        <taxon>Carnobacterium</taxon>
    </lineage>
</organism>
<dbReference type="InterPro" id="IPR044068">
    <property type="entry name" value="CB"/>
</dbReference>
<proteinExistence type="predicted"/>
<dbReference type="PANTHER" id="PTHR30349:SF77">
    <property type="entry name" value="TYROSINE RECOMBINASE XERC"/>
    <property type="match status" value="1"/>
</dbReference>
<geneLocation type="plasmid" evidence="10">
    <name>megaplasmid</name>
</geneLocation>
<keyword evidence="3" id="KW-0132">Cell division</keyword>
<evidence type="ECO:0000256" key="3">
    <source>
        <dbReference type="ARBA" id="ARBA00022618"/>
    </source>
</evidence>
<dbReference type="GO" id="GO:0006310">
    <property type="term" value="P:DNA recombination"/>
    <property type="evidence" value="ECO:0007669"/>
    <property type="project" value="UniProtKB-KW"/>
</dbReference>
<evidence type="ECO:0000313" key="10">
    <source>
        <dbReference type="EMBL" id="CRI06661.1"/>
    </source>
</evidence>
<keyword evidence="2" id="KW-0963">Cytoplasm</keyword>
<reference evidence="10" key="2">
    <citation type="submission" date="2015-04" db="EMBL/GenBank/DDBJ databases">
        <title>Carnobacterium maltaromaticum LMA28 plasmids.</title>
        <authorList>
            <person name="Cailliez-Grimal C."/>
            <person name="Iskandar C."/>
        </authorList>
    </citation>
    <scope>NUCLEOTIDE SEQUENCE [LARGE SCALE GENOMIC DNA]</scope>
    <source>
        <strain evidence="10">LMA28</strain>
        <plasmid evidence="10">megaplasmid</plasmid>
    </source>
</reference>
<evidence type="ECO:0000256" key="2">
    <source>
        <dbReference type="ARBA" id="ARBA00022490"/>
    </source>
</evidence>
<accession>A0A1Z5AX60</accession>
<reference evidence="10" key="1">
    <citation type="submission" date="2015-04" db="EMBL/GenBank/DDBJ databases">
        <title>Carnobacterium maltaromaticum LMA28 complete chromosome sequence.</title>
        <authorList>
            <person name="Borges F."/>
            <person name="Cailliez-Grimal C."/>
        </authorList>
    </citation>
    <scope>NUCLEOTIDE SEQUENCE [LARGE SCALE GENOMIC DNA]</scope>
    <source>
        <strain evidence="10">LMA28</strain>
        <plasmid evidence="10">megaplasmid</plasmid>
    </source>
</reference>
<dbReference type="GO" id="GO:0007059">
    <property type="term" value="P:chromosome segregation"/>
    <property type="evidence" value="ECO:0007669"/>
    <property type="project" value="UniProtKB-KW"/>
</dbReference>
<dbReference type="GO" id="GO:0051301">
    <property type="term" value="P:cell division"/>
    <property type="evidence" value="ECO:0007669"/>
    <property type="project" value="UniProtKB-KW"/>
</dbReference>
<dbReference type="GO" id="GO:0015074">
    <property type="term" value="P:DNA integration"/>
    <property type="evidence" value="ECO:0007669"/>
    <property type="project" value="UniProtKB-KW"/>
</dbReference>
<gene>
    <name evidence="10" type="primary">xerS</name>
    <name evidence="10" type="ORF">BN424_mp0119</name>
</gene>